<dbReference type="GO" id="GO:0005975">
    <property type="term" value="P:carbohydrate metabolic process"/>
    <property type="evidence" value="ECO:0007669"/>
    <property type="project" value="InterPro"/>
</dbReference>
<keyword evidence="1" id="KW-0378">Hydrolase</keyword>
<dbReference type="PANTHER" id="PTHR30292:SF0">
    <property type="entry name" value="5-OXOPROLINASE SUBUNIT A"/>
    <property type="match status" value="1"/>
</dbReference>
<proteinExistence type="inferred from homology"/>
<accession>A0A1Y3PPB4</accession>
<dbReference type="Pfam" id="PF03746">
    <property type="entry name" value="LamB_YcsF"/>
    <property type="match status" value="1"/>
</dbReference>
<evidence type="ECO:0000313" key="3">
    <source>
        <dbReference type="Proteomes" id="UP000196475"/>
    </source>
</evidence>
<keyword evidence="1" id="KW-0547">Nucleotide-binding</keyword>
<organism evidence="2 3">
    <name type="scientific">Bacillus thermozeamaize</name>
    <dbReference type="NCBI Taxonomy" id="230954"/>
    <lineage>
        <taxon>Bacteria</taxon>
        <taxon>Bacillati</taxon>
        <taxon>Bacillota</taxon>
        <taxon>Bacilli</taxon>
        <taxon>Bacillales</taxon>
        <taxon>Bacillaceae</taxon>
        <taxon>Bacillus</taxon>
    </lineage>
</organism>
<dbReference type="InterPro" id="IPR005501">
    <property type="entry name" value="LamB/YcsF/PxpA-like"/>
</dbReference>
<protein>
    <recommendedName>
        <fullName evidence="1">5-oxoprolinase subunit A</fullName>
        <shortName evidence="1">5-OPase subunit A</shortName>
        <ecNumber evidence="1">3.5.2.9</ecNumber>
    </recommendedName>
    <alternativeName>
        <fullName evidence="1">5-oxoprolinase (ATP-hydrolyzing) subunit A</fullName>
    </alternativeName>
</protein>
<dbReference type="EMBL" id="LZRT01000094">
    <property type="protein sequence ID" value="OUM86149.1"/>
    <property type="molecule type" value="Genomic_DNA"/>
</dbReference>
<dbReference type="GO" id="GO:0017168">
    <property type="term" value="F:5-oxoprolinase (ATP-hydrolyzing) activity"/>
    <property type="evidence" value="ECO:0007669"/>
    <property type="project" value="UniProtKB-UniRule"/>
</dbReference>
<dbReference type="InterPro" id="IPR011330">
    <property type="entry name" value="Glyco_hydro/deAcase_b/a-brl"/>
</dbReference>
<comment type="caution">
    <text evidence="2">The sequence shown here is derived from an EMBL/GenBank/DDBJ whole genome shotgun (WGS) entry which is preliminary data.</text>
</comment>
<dbReference type="HAMAP" id="MF_00691">
    <property type="entry name" value="PxpA"/>
    <property type="match status" value="1"/>
</dbReference>
<evidence type="ECO:0000256" key="1">
    <source>
        <dbReference type="HAMAP-Rule" id="MF_00691"/>
    </source>
</evidence>
<dbReference type="CDD" id="cd10787">
    <property type="entry name" value="LamB_YcsF_like"/>
    <property type="match status" value="1"/>
</dbReference>
<dbReference type="AlphaFoldDB" id="A0A1Y3PPB4"/>
<evidence type="ECO:0000313" key="2">
    <source>
        <dbReference type="EMBL" id="OUM86149.1"/>
    </source>
</evidence>
<dbReference type="Gene3D" id="3.20.20.370">
    <property type="entry name" value="Glycoside hydrolase/deacetylase"/>
    <property type="match status" value="1"/>
</dbReference>
<keyword evidence="1" id="KW-0067">ATP-binding</keyword>
<reference evidence="3" key="1">
    <citation type="submission" date="2016-06" db="EMBL/GenBank/DDBJ databases">
        <authorList>
            <person name="Nascimento L."/>
            <person name="Pereira R.V."/>
            <person name="Martins L.F."/>
            <person name="Quaggio R.B."/>
            <person name="Silva A.M."/>
            <person name="Setubal J.C."/>
        </authorList>
    </citation>
    <scope>NUCLEOTIDE SEQUENCE [LARGE SCALE GENOMIC DNA]</scope>
</reference>
<comment type="subunit">
    <text evidence="1">Forms a complex composed of PxpA, PxpB and PxpC.</text>
</comment>
<dbReference type="Proteomes" id="UP000196475">
    <property type="component" value="Unassembled WGS sequence"/>
</dbReference>
<gene>
    <name evidence="1" type="primary">pxpA</name>
    <name evidence="2" type="ORF">BAA01_01345</name>
</gene>
<comment type="catalytic activity">
    <reaction evidence="1">
        <text>5-oxo-L-proline + ATP + 2 H2O = L-glutamate + ADP + phosphate + H(+)</text>
        <dbReference type="Rhea" id="RHEA:10348"/>
        <dbReference type="ChEBI" id="CHEBI:15377"/>
        <dbReference type="ChEBI" id="CHEBI:15378"/>
        <dbReference type="ChEBI" id="CHEBI:29985"/>
        <dbReference type="ChEBI" id="CHEBI:30616"/>
        <dbReference type="ChEBI" id="CHEBI:43474"/>
        <dbReference type="ChEBI" id="CHEBI:58402"/>
        <dbReference type="ChEBI" id="CHEBI:456216"/>
        <dbReference type="EC" id="3.5.2.9"/>
    </reaction>
</comment>
<dbReference type="GO" id="GO:0005524">
    <property type="term" value="F:ATP binding"/>
    <property type="evidence" value="ECO:0007669"/>
    <property type="project" value="UniProtKB-UniRule"/>
</dbReference>
<dbReference type="EC" id="3.5.2.9" evidence="1"/>
<dbReference type="NCBIfam" id="NF003816">
    <property type="entry name" value="PRK05406.1-5"/>
    <property type="match status" value="1"/>
</dbReference>
<comment type="similarity">
    <text evidence="1">Belongs to the LamB/PxpA family.</text>
</comment>
<sequence>MTTKAAKDRAWVDLNCDMGESFGIYRIGMDEEVMPLITSANVACGFHGGDPDVMARTVELAKKHGVGVGAHVSFPGRLGFGRWEMDIPRDTLVNLIVYQIGALQAFCVRAGVPLQHVKPHGSLNNMADRDREVAKAIVQACLAVVPEAPLFVKPGSALHEEAVAAGVPVIMEVYADRQYHRDGTLVSRRKPNALIEDPKAAAERMVKLVTTGSLATVEGETISLPAQSICVHGDTPQAPSMIRLLREALLEAGIQIAPVSLWP</sequence>
<dbReference type="PANTHER" id="PTHR30292">
    <property type="entry name" value="UNCHARACTERIZED PROTEIN YBGL-RELATED"/>
    <property type="match status" value="1"/>
</dbReference>
<name>A0A1Y3PPB4_9BACI</name>
<dbReference type="NCBIfam" id="NF003814">
    <property type="entry name" value="PRK05406.1-3"/>
    <property type="match status" value="1"/>
</dbReference>
<dbReference type="SUPFAM" id="SSF88713">
    <property type="entry name" value="Glycoside hydrolase/deacetylase"/>
    <property type="match status" value="1"/>
</dbReference>
<comment type="function">
    <text evidence="1">Catalyzes the cleavage of 5-oxoproline to form L-glutamate coupled to the hydrolysis of ATP to ADP and inorganic phosphate.</text>
</comment>